<protein>
    <submittedName>
        <fullName evidence="2">Uncharacterized protein</fullName>
    </submittedName>
</protein>
<reference evidence="2" key="1">
    <citation type="journal article" date="2023" name="DNA Res.">
        <title>Chromosome-level genome assembly of Phrynocephalus forsythii using third-generation DNA sequencing and Hi-C analysis.</title>
        <authorList>
            <person name="Qi Y."/>
            <person name="Zhao W."/>
            <person name="Zhao Y."/>
            <person name="Niu C."/>
            <person name="Cao S."/>
            <person name="Zhang Y."/>
        </authorList>
    </citation>
    <scope>NUCLEOTIDE SEQUENCE</scope>
    <source>
        <tissue evidence="2">Muscle</tissue>
    </source>
</reference>
<feature type="region of interest" description="Disordered" evidence="1">
    <location>
        <begin position="83"/>
        <end position="102"/>
    </location>
</feature>
<dbReference type="AlphaFoldDB" id="A0A9Q1AU73"/>
<organism evidence="2 3">
    <name type="scientific">Phrynocephalus forsythii</name>
    <dbReference type="NCBI Taxonomy" id="171643"/>
    <lineage>
        <taxon>Eukaryota</taxon>
        <taxon>Metazoa</taxon>
        <taxon>Chordata</taxon>
        <taxon>Craniata</taxon>
        <taxon>Vertebrata</taxon>
        <taxon>Euteleostomi</taxon>
        <taxon>Lepidosauria</taxon>
        <taxon>Squamata</taxon>
        <taxon>Bifurcata</taxon>
        <taxon>Unidentata</taxon>
        <taxon>Episquamata</taxon>
        <taxon>Toxicofera</taxon>
        <taxon>Iguania</taxon>
        <taxon>Acrodonta</taxon>
        <taxon>Agamidae</taxon>
        <taxon>Agaminae</taxon>
        <taxon>Phrynocephalus</taxon>
    </lineage>
</organism>
<dbReference type="Proteomes" id="UP001142489">
    <property type="component" value="Unassembled WGS sequence"/>
</dbReference>
<keyword evidence="3" id="KW-1185">Reference proteome</keyword>
<gene>
    <name evidence="2" type="ORF">JRQ81_007397</name>
</gene>
<name>A0A9Q1AU73_9SAUR</name>
<accession>A0A9Q1AU73</accession>
<comment type="caution">
    <text evidence="2">The sequence shown here is derived from an EMBL/GenBank/DDBJ whole genome shotgun (WGS) entry which is preliminary data.</text>
</comment>
<sequence length="113" mass="12701">MKQQEFPGEYGKFDRGATVVEHLEPLKVKVHSVSQRFSGLLTLAEKDKELPLAHHMTPEPLVTVAKAVNVASRTKRLRNQFIGQPLSPGESERSPTLNNIKIRPMIAMKKQNC</sequence>
<proteinExistence type="predicted"/>
<evidence type="ECO:0000256" key="1">
    <source>
        <dbReference type="SAM" id="MobiDB-lite"/>
    </source>
</evidence>
<evidence type="ECO:0000313" key="3">
    <source>
        <dbReference type="Proteomes" id="UP001142489"/>
    </source>
</evidence>
<evidence type="ECO:0000313" key="2">
    <source>
        <dbReference type="EMBL" id="KAJ7310476.1"/>
    </source>
</evidence>
<dbReference type="EMBL" id="JAPFRF010000015">
    <property type="protein sequence ID" value="KAJ7310476.1"/>
    <property type="molecule type" value="Genomic_DNA"/>
</dbReference>